<accession>A0A699TL48</accession>
<evidence type="ECO:0000313" key="1">
    <source>
        <dbReference type="EMBL" id="GFD10493.1"/>
    </source>
</evidence>
<comment type="caution">
    <text evidence="1">The sequence shown here is derived from an EMBL/GenBank/DDBJ whole genome shotgun (WGS) entry which is preliminary data.</text>
</comment>
<protein>
    <submittedName>
        <fullName evidence="1">Uncharacterized protein</fullName>
    </submittedName>
</protein>
<gene>
    <name evidence="1" type="ORF">Tci_882462</name>
</gene>
<reference evidence="1" key="1">
    <citation type="journal article" date="2019" name="Sci. Rep.">
        <title>Draft genome of Tanacetum cinerariifolium, the natural source of mosquito coil.</title>
        <authorList>
            <person name="Yamashiro T."/>
            <person name="Shiraishi A."/>
            <person name="Satake H."/>
            <person name="Nakayama K."/>
        </authorList>
    </citation>
    <scope>NUCLEOTIDE SEQUENCE</scope>
</reference>
<sequence>VPTDDETYDVDEEEYIKINEEMYDDVNMELKDAKLDDEEKGDAYMADVAQVNDEQTLEQIAIVHE</sequence>
<dbReference type="AlphaFoldDB" id="A0A699TL48"/>
<proteinExistence type="predicted"/>
<feature type="non-terminal residue" evidence="1">
    <location>
        <position position="1"/>
    </location>
</feature>
<name>A0A699TL48_TANCI</name>
<dbReference type="EMBL" id="BKCJ011252661">
    <property type="protein sequence ID" value="GFD10493.1"/>
    <property type="molecule type" value="Genomic_DNA"/>
</dbReference>
<organism evidence="1">
    <name type="scientific">Tanacetum cinerariifolium</name>
    <name type="common">Dalmatian daisy</name>
    <name type="synonym">Chrysanthemum cinerariifolium</name>
    <dbReference type="NCBI Taxonomy" id="118510"/>
    <lineage>
        <taxon>Eukaryota</taxon>
        <taxon>Viridiplantae</taxon>
        <taxon>Streptophyta</taxon>
        <taxon>Embryophyta</taxon>
        <taxon>Tracheophyta</taxon>
        <taxon>Spermatophyta</taxon>
        <taxon>Magnoliopsida</taxon>
        <taxon>eudicotyledons</taxon>
        <taxon>Gunneridae</taxon>
        <taxon>Pentapetalae</taxon>
        <taxon>asterids</taxon>
        <taxon>campanulids</taxon>
        <taxon>Asterales</taxon>
        <taxon>Asteraceae</taxon>
        <taxon>Asteroideae</taxon>
        <taxon>Anthemideae</taxon>
        <taxon>Anthemidinae</taxon>
        <taxon>Tanacetum</taxon>
    </lineage>
</organism>